<dbReference type="Gene3D" id="2.40.10.10">
    <property type="entry name" value="Trypsin-like serine proteases"/>
    <property type="match status" value="2"/>
</dbReference>
<dbReference type="Pfam" id="PF13365">
    <property type="entry name" value="Trypsin_2"/>
    <property type="match status" value="1"/>
</dbReference>
<evidence type="ECO:0000313" key="3">
    <source>
        <dbReference type="EMBL" id="MFD0978466.1"/>
    </source>
</evidence>
<evidence type="ECO:0000256" key="2">
    <source>
        <dbReference type="SAM" id="SignalP"/>
    </source>
</evidence>
<sequence>MRITFPFPATARRTAVALLLAFAPLPGVSDPDDGDREPVLLPEADQPGWNAIGRVNVAGLRRRGMCTGTLIAPDLVLTAAHCLYGADGRPARPEDVHFVAGWRQGDFKAHRIGDQVRIDPDFVNDESPAPERIAYDTGILVLSEPIDSEEIAALPPAGMPETPVPLTLIGYRQDRPHALSLQPHCEITHRSAVAPVGGGYVGLDCPVISGASGAPVLWESPAGWRVVAVVSASVSGSGGVRTLAPLADAARRNVGLSN</sequence>
<dbReference type="InterPro" id="IPR043504">
    <property type="entry name" value="Peptidase_S1_PA_chymotrypsin"/>
</dbReference>
<dbReference type="GO" id="GO:0016787">
    <property type="term" value="F:hydrolase activity"/>
    <property type="evidence" value="ECO:0007669"/>
    <property type="project" value="UniProtKB-KW"/>
</dbReference>
<keyword evidence="3" id="KW-0378">Hydrolase</keyword>
<evidence type="ECO:0000313" key="4">
    <source>
        <dbReference type="Proteomes" id="UP001597108"/>
    </source>
</evidence>
<dbReference type="EC" id="3.4.21.-" evidence="3"/>
<protein>
    <submittedName>
        <fullName evidence="3">Trypsin-like serine peptidase</fullName>
        <ecNumber evidence="3">3.4.21.-</ecNumber>
    </submittedName>
</protein>
<reference evidence="4" key="1">
    <citation type="journal article" date="2019" name="Int. J. Syst. Evol. Microbiol.">
        <title>The Global Catalogue of Microorganisms (GCM) 10K type strain sequencing project: providing services to taxonomists for standard genome sequencing and annotation.</title>
        <authorList>
            <consortium name="The Broad Institute Genomics Platform"/>
            <consortium name="The Broad Institute Genome Sequencing Center for Infectious Disease"/>
            <person name="Wu L."/>
            <person name="Ma J."/>
        </authorList>
    </citation>
    <scope>NUCLEOTIDE SEQUENCE [LARGE SCALE GENOMIC DNA]</scope>
    <source>
        <strain evidence="4">CCUG 60524</strain>
    </source>
</reference>
<feature type="chain" id="PRO_5046479370" evidence="2">
    <location>
        <begin position="30"/>
        <end position="258"/>
    </location>
</feature>
<dbReference type="InterPro" id="IPR050966">
    <property type="entry name" value="Glutamyl_endopeptidase"/>
</dbReference>
<gene>
    <name evidence="3" type="ORF">ACFQ2S_02275</name>
</gene>
<dbReference type="PANTHER" id="PTHR15462:SF8">
    <property type="entry name" value="SERINE PROTEASE"/>
    <property type="match status" value="1"/>
</dbReference>
<keyword evidence="1 2" id="KW-0732">Signal</keyword>
<evidence type="ECO:0000256" key="1">
    <source>
        <dbReference type="ARBA" id="ARBA00022729"/>
    </source>
</evidence>
<dbReference type="InterPro" id="IPR018114">
    <property type="entry name" value="TRYPSIN_HIS"/>
</dbReference>
<dbReference type="RefSeq" id="WP_386072364.1">
    <property type="nucleotide sequence ID" value="NZ_JBHTJT010000006.1"/>
</dbReference>
<organism evidence="3 4">
    <name type="scientific">Tropicimonas aquimaris</name>
    <dbReference type="NCBI Taxonomy" id="914152"/>
    <lineage>
        <taxon>Bacteria</taxon>
        <taxon>Pseudomonadati</taxon>
        <taxon>Pseudomonadota</taxon>
        <taxon>Alphaproteobacteria</taxon>
        <taxon>Rhodobacterales</taxon>
        <taxon>Roseobacteraceae</taxon>
        <taxon>Tropicimonas</taxon>
    </lineage>
</organism>
<feature type="signal peptide" evidence="2">
    <location>
        <begin position="1"/>
        <end position="29"/>
    </location>
</feature>
<name>A0ABW3IKH0_9RHOB</name>
<dbReference type="PROSITE" id="PS00134">
    <property type="entry name" value="TRYPSIN_HIS"/>
    <property type="match status" value="1"/>
</dbReference>
<accession>A0ABW3IKH0</accession>
<dbReference type="PANTHER" id="PTHR15462">
    <property type="entry name" value="SERINE PROTEASE"/>
    <property type="match status" value="1"/>
</dbReference>
<proteinExistence type="predicted"/>
<dbReference type="InterPro" id="IPR009003">
    <property type="entry name" value="Peptidase_S1_PA"/>
</dbReference>
<comment type="caution">
    <text evidence="3">The sequence shown here is derived from an EMBL/GenBank/DDBJ whole genome shotgun (WGS) entry which is preliminary data.</text>
</comment>
<dbReference type="SUPFAM" id="SSF50494">
    <property type="entry name" value="Trypsin-like serine proteases"/>
    <property type="match status" value="1"/>
</dbReference>
<dbReference type="Proteomes" id="UP001597108">
    <property type="component" value="Unassembled WGS sequence"/>
</dbReference>
<keyword evidence="4" id="KW-1185">Reference proteome</keyword>
<dbReference type="EMBL" id="JBHTJT010000006">
    <property type="protein sequence ID" value="MFD0978466.1"/>
    <property type="molecule type" value="Genomic_DNA"/>
</dbReference>